<dbReference type="Proteomes" id="UP000282454">
    <property type="component" value="Unassembled WGS sequence"/>
</dbReference>
<keyword evidence="2 4" id="KW-0238">DNA-binding</keyword>
<evidence type="ECO:0000256" key="4">
    <source>
        <dbReference type="PROSITE-ProRule" id="PRU00335"/>
    </source>
</evidence>
<dbReference type="InterPro" id="IPR050109">
    <property type="entry name" value="HTH-type_TetR-like_transc_reg"/>
</dbReference>
<dbReference type="EMBL" id="RCDD01000001">
    <property type="protein sequence ID" value="RLK60976.1"/>
    <property type="molecule type" value="Genomic_DNA"/>
</dbReference>
<dbReference type="OrthoDB" id="4709966at2"/>
<dbReference type="Pfam" id="PF00440">
    <property type="entry name" value="TetR_N"/>
    <property type="match status" value="1"/>
</dbReference>
<keyword evidence="3" id="KW-0804">Transcription</keyword>
<keyword evidence="1" id="KW-0805">Transcription regulation</keyword>
<dbReference type="InterPro" id="IPR036271">
    <property type="entry name" value="Tet_transcr_reg_TetR-rel_C_sf"/>
</dbReference>
<feature type="domain" description="HTH tetR-type" evidence="5">
    <location>
        <begin position="9"/>
        <end position="69"/>
    </location>
</feature>
<dbReference type="AlphaFoldDB" id="A0A421B8W7"/>
<dbReference type="RefSeq" id="WP_121389719.1">
    <property type="nucleotide sequence ID" value="NZ_RCDD01000001.1"/>
</dbReference>
<accession>A0A421B8W7</accession>
<protein>
    <submittedName>
        <fullName evidence="6">TetR family transcriptional regulator</fullName>
    </submittedName>
</protein>
<dbReference type="GO" id="GO:0000976">
    <property type="term" value="F:transcription cis-regulatory region binding"/>
    <property type="evidence" value="ECO:0007669"/>
    <property type="project" value="TreeGrafter"/>
</dbReference>
<feature type="DNA-binding region" description="H-T-H motif" evidence="4">
    <location>
        <begin position="32"/>
        <end position="51"/>
    </location>
</feature>
<comment type="caution">
    <text evidence="6">The sequence shown here is derived from an EMBL/GenBank/DDBJ whole genome shotgun (WGS) entry which is preliminary data.</text>
</comment>
<sequence length="199" mass="21013">MPRPRTHDEALRGRLLDRAGELLSQEGAGALSLRRLATDAATSTTAVYSLFGGKPGLVRELYVEAFHRLGTRLRAVPATGDPAEDLVRLGVAYRASALTDPHLYAVMFGGAIPGFEPDDEAGLHSRAALAPLLEVIETGVREGVFTDTDGTMAVGCWGIVHGLVSLELLGNLPPGLDVAAAYERALRANTAGWTRPTGT</sequence>
<dbReference type="InterPro" id="IPR009057">
    <property type="entry name" value="Homeodomain-like_sf"/>
</dbReference>
<dbReference type="GO" id="GO:0003700">
    <property type="term" value="F:DNA-binding transcription factor activity"/>
    <property type="evidence" value="ECO:0007669"/>
    <property type="project" value="TreeGrafter"/>
</dbReference>
<evidence type="ECO:0000259" key="5">
    <source>
        <dbReference type="PROSITE" id="PS50977"/>
    </source>
</evidence>
<evidence type="ECO:0000313" key="7">
    <source>
        <dbReference type="Proteomes" id="UP000282454"/>
    </source>
</evidence>
<dbReference type="PANTHER" id="PTHR30055:SF234">
    <property type="entry name" value="HTH-TYPE TRANSCRIPTIONAL REGULATOR BETI"/>
    <property type="match status" value="1"/>
</dbReference>
<name>A0A421B8W7_9PSEU</name>
<dbReference type="SUPFAM" id="SSF48498">
    <property type="entry name" value="Tetracyclin repressor-like, C-terminal domain"/>
    <property type="match status" value="1"/>
</dbReference>
<proteinExistence type="predicted"/>
<evidence type="ECO:0000256" key="3">
    <source>
        <dbReference type="ARBA" id="ARBA00023163"/>
    </source>
</evidence>
<dbReference type="PANTHER" id="PTHR30055">
    <property type="entry name" value="HTH-TYPE TRANSCRIPTIONAL REGULATOR RUTR"/>
    <property type="match status" value="1"/>
</dbReference>
<keyword evidence="7" id="KW-1185">Reference proteome</keyword>
<organism evidence="6 7">
    <name type="scientific">Actinokineospora cianjurensis</name>
    <dbReference type="NCBI Taxonomy" id="585224"/>
    <lineage>
        <taxon>Bacteria</taxon>
        <taxon>Bacillati</taxon>
        <taxon>Actinomycetota</taxon>
        <taxon>Actinomycetes</taxon>
        <taxon>Pseudonocardiales</taxon>
        <taxon>Pseudonocardiaceae</taxon>
        <taxon>Actinokineospora</taxon>
    </lineage>
</organism>
<dbReference type="InterPro" id="IPR025996">
    <property type="entry name" value="MT1864/Rv1816-like_C"/>
</dbReference>
<dbReference type="Gene3D" id="1.10.357.10">
    <property type="entry name" value="Tetracycline Repressor, domain 2"/>
    <property type="match status" value="1"/>
</dbReference>
<evidence type="ECO:0000313" key="6">
    <source>
        <dbReference type="EMBL" id="RLK60976.1"/>
    </source>
</evidence>
<evidence type="ECO:0000256" key="2">
    <source>
        <dbReference type="ARBA" id="ARBA00023125"/>
    </source>
</evidence>
<reference evidence="6 7" key="1">
    <citation type="submission" date="2018-10" db="EMBL/GenBank/DDBJ databases">
        <title>Genomic Encyclopedia of Archaeal and Bacterial Type Strains, Phase II (KMG-II): from individual species to whole genera.</title>
        <authorList>
            <person name="Goeker M."/>
        </authorList>
    </citation>
    <scope>NUCLEOTIDE SEQUENCE [LARGE SCALE GENOMIC DNA]</scope>
    <source>
        <strain evidence="6 7">DSM 45657</strain>
    </source>
</reference>
<dbReference type="InterPro" id="IPR001647">
    <property type="entry name" value="HTH_TetR"/>
</dbReference>
<gene>
    <name evidence="6" type="ORF">CLV68_1490</name>
</gene>
<dbReference type="SUPFAM" id="SSF46689">
    <property type="entry name" value="Homeodomain-like"/>
    <property type="match status" value="1"/>
</dbReference>
<evidence type="ECO:0000256" key="1">
    <source>
        <dbReference type="ARBA" id="ARBA00023015"/>
    </source>
</evidence>
<dbReference type="Pfam" id="PF13305">
    <property type="entry name" value="TetR_C_33"/>
    <property type="match status" value="1"/>
</dbReference>
<dbReference type="PROSITE" id="PS50977">
    <property type="entry name" value="HTH_TETR_2"/>
    <property type="match status" value="1"/>
</dbReference>